<keyword evidence="5" id="KW-0539">Nucleus</keyword>
<dbReference type="SUPFAM" id="SSF90229">
    <property type="entry name" value="CCCH zinc finger"/>
    <property type="match status" value="1"/>
</dbReference>
<dbReference type="GO" id="GO:0008270">
    <property type="term" value="F:zinc ion binding"/>
    <property type="evidence" value="ECO:0007669"/>
    <property type="project" value="UniProtKB-KW"/>
</dbReference>
<feature type="region of interest" description="Disordered" evidence="7">
    <location>
        <begin position="32"/>
        <end position="121"/>
    </location>
</feature>
<feature type="domain" description="C3H1-type" evidence="8">
    <location>
        <begin position="2"/>
        <end position="29"/>
    </location>
</feature>
<proteinExistence type="predicted"/>
<keyword evidence="10" id="KW-1185">Reference proteome</keyword>
<dbReference type="EMBL" id="CM007385">
    <property type="protein sequence ID" value="ONK68080.1"/>
    <property type="molecule type" value="Genomic_DNA"/>
</dbReference>
<dbReference type="Pfam" id="PF00642">
    <property type="entry name" value="zf-CCCH"/>
    <property type="match status" value="1"/>
</dbReference>
<dbReference type="AlphaFoldDB" id="A0A5P1EVD9"/>
<feature type="region of interest" description="Disordered" evidence="7">
    <location>
        <begin position="246"/>
        <end position="312"/>
    </location>
</feature>
<feature type="compositionally biased region" description="Polar residues" evidence="7">
    <location>
        <begin position="94"/>
        <end position="119"/>
    </location>
</feature>
<evidence type="ECO:0000256" key="1">
    <source>
        <dbReference type="ARBA" id="ARBA00004123"/>
    </source>
</evidence>
<evidence type="ECO:0000256" key="3">
    <source>
        <dbReference type="ARBA" id="ARBA00022771"/>
    </source>
</evidence>
<feature type="compositionally biased region" description="Low complexity" evidence="7">
    <location>
        <begin position="35"/>
        <end position="55"/>
    </location>
</feature>
<gene>
    <name evidence="9" type="ORF">A4U43_C05F7210</name>
</gene>
<dbReference type="Proteomes" id="UP000243459">
    <property type="component" value="Chromosome 5"/>
</dbReference>
<dbReference type="PROSITE" id="PS50103">
    <property type="entry name" value="ZF_C3H1"/>
    <property type="match status" value="1"/>
</dbReference>
<feature type="region of interest" description="Disordered" evidence="7">
    <location>
        <begin position="338"/>
        <end position="366"/>
    </location>
</feature>
<evidence type="ECO:0000256" key="2">
    <source>
        <dbReference type="ARBA" id="ARBA00022723"/>
    </source>
</evidence>
<dbReference type="InterPro" id="IPR036855">
    <property type="entry name" value="Znf_CCCH_sf"/>
</dbReference>
<evidence type="ECO:0000313" key="9">
    <source>
        <dbReference type="EMBL" id="ONK68080.1"/>
    </source>
</evidence>
<dbReference type="GO" id="GO:0005737">
    <property type="term" value="C:cytoplasm"/>
    <property type="evidence" value="ECO:0007669"/>
    <property type="project" value="EnsemblPlants"/>
</dbReference>
<dbReference type="Gramene" id="ONK68080">
    <property type="protein sequence ID" value="ONK68080"/>
    <property type="gene ID" value="A4U43_C05F7210"/>
</dbReference>
<dbReference type="InterPro" id="IPR000571">
    <property type="entry name" value="Znf_CCCH"/>
</dbReference>
<evidence type="ECO:0000313" key="10">
    <source>
        <dbReference type="Proteomes" id="UP000243459"/>
    </source>
</evidence>
<comment type="subcellular location">
    <subcellularLocation>
        <location evidence="1">Nucleus</location>
    </subcellularLocation>
</comment>
<dbReference type="OMA" id="DAKHGMN"/>
<keyword evidence="4 6" id="KW-0862">Zinc</keyword>
<feature type="zinc finger region" description="C3H1-type" evidence="6">
    <location>
        <begin position="2"/>
        <end position="29"/>
    </location>
</feature>
<dbReference type="SMART" id="SM00356">
    <property type="entry name" value="ZnF_C3H1"/>
    <property type="match status" value="1"/>
</dbReference>
<evidence type="ECO:0000256" key="4">
    <source>
        <dbReference type="ARBA" id="ARBA00022833"/>
    </source>
</evidence>
<keyword evidence="2 6" id="KW-0479">Metal-binding</keyword>
<keyword evidence="3 6" id="KW-0863">Zinc-finger</keyword>
<evidence type="ECO:0000256" key="7">
    <source>
        <dbReference type="SAM" id="MobiDB-lite"/>
    </source>
</evidence>
<reference evidence="10" key="1">
    <citation type="journal article" date="2017" name="Nat. Commun.">
        <title>The asparagus genome sheds light on the origin and evolution of a young Y chromosome.</title>
        <authorList>
            <person name="Harkess A."/>
            <person name="Zhou J."/>
            <person name="Xu C."/>
            <person name="Bowers J.E."/>
            <person name="Van der Hulst R."/>
            <person name="Ayyampalayam S."/>
            <person name="Mercati F."/>
            <person name="Riccardi P."/>
            <person name="McKain M.R."/>
            <person name="Kakrana A."/>
            <person name="Tang H."/>
            <person name="Ray J."/>
            <person name="Groenendijk J."/>
            <person name="Arikit S."/>
            <person name="Mathioni S.M."/>
            <person name="Nakano M."/>
            <person name="Shan H."/>
            <person name="Telgmann-Rauber A."/>
            <person name="Kanno A."/>
            <person name="Yue Z."/>
            <person name="Chen H."/>
            <person name="Li W."/>
            <person name="Chen Y."/>
            <person name="Xu X."/>
            <person name="Zhang Y."/>
            <person name="Luo S."/>
            <person name="Chen H."/>
            <person name="Gao J."/>
            <person name="Mao Z."/>
            <person name="Pires J.C."/>
            <person name="Luo M."/>
            <person name="Kudrna D."/>
            <person name="Wing R.A."/>
            <person name="Meyers B.C."/>
            <person name="Yi K."/>
            <person name="Kong H."/>
            <person name="Lavrijsen P."/>
            <person name="Sunseri F."/>
            <person name="Falavigna A."/>
            <person name="Ye Y."/>
            <person name="Leebens-Mack J.H."/>
            <person name="Chen G."/>
        </authorList>
    </citation>
    <scope>NUCLEOTIDE SEQUENCE [LARGE SCALE GENOMIC DNA]</scope>
    <source>
        <strain evidence="10">cv. DH0086</strain>
    </source>
</reference>
<evidence type="ECO:0000256" key="5">
    <source>
        <dbReference type="ARBA" id="ARBA00023242"/>
    </source>
</evidence>
<dbReference type="Gene3D" id="4.10.1000.10">
    <property type="entry name" value="Zinc finger, CCCH-type"/>
    <property type="match status" value="1"/>
</dbReference>
<feature type="compositionally biased region" description="Polar residues" evidence="7">
    <location>
        <begin position="291"/>
        <end position="312"/>
    </location>
</feature>
<organism evidence="9 10">
    <name type="scientific">Asparagus officinalis</name>
    <name type="common">Garden asparagus</name>
    <dbReference type="NCBI Taxonomy" id="4686"/>
    <lineage>
        <taxon>Eukaryota</taxon>
        <taxon>Viridiplantae</taxon>
        <taxon>Streptophyta</taxon>
        <taxon>Embryophyta</taxon>
        <taxon>Tracheophyta</taxon>
        <taxon>Spermatophyta</taxon>
        <taxon>Magnoliopsida</taxon>
        <taxon>Liliopsida</taxon>
        <taxon>Asparagales</taxon>
        <taxon>Asparagaceae</taxon>
        <taxon>Asparagoideae</taxon>
        <taxon>Asparagus</taxon>
    </lineage>
</organism>
<dbReference type="InterPro" id="IPR051767">
    <property type="entry name" value="Nucleoporin_NUP42"/>
</dbReference>
<feature type="compositionally biased region" description="Polar residues" evidence="7">
    <location>
        <begin position="246"/>
        <end position="283"/>
    </location>
</feature>
<accession>A0A5P1EVD9</accession>
<evidence type="ECO:0000256" key="6">
    <source>
        <dbReference type="PROSITE-ProRule" id="PRU00723"/>
    </source>
</evidence>
<dbReference type="GO" id="GO:0043565">
    <property type="term" value="F:sequence-specific DNA binding"/>
    <property type="evidence" value="ECO:0007669"/>
    <property type="project" value="EnsemblPlants"/>
</dbReference>
<dbReference type="PANTHER" id="PTHR46527:SF1">
    <property type="entry name" value="NUCLEOPORIN NUP42"/>
    <property type="match status" value="1"/>
</dbReference>
<dbReference type="GO" id="GO:0005635">
    <property type="term" value="C:nuclear envelope"/>
    <property type="evidence" value="ECO:0007669"/>
    <property type="project" value="EnsemblPlants"/>
</dbReference>
<dbReference type="GO" id="GO:1900458">
    <property type="term" value="P:negative regulation of brassinosteroid mediated signaling pathway"/>
    <property type="evidence" value="ECO:0007669"/>
    <property type="project" value="EnsemblPlants"/>
</dbReference>
<sequence>MSRRREACRNFQRGSCDYGDRCRFLHVSQQQSRPNSFGFGSQNNSSQFFNANQQQKPNPFGFGVQNGSGPKGTPSFGVRNDSPAKPFENKWIRPSSTSAPNYSQQASTQPQAPNHQCSDPESCKHQIAEDFKNELPLWRLTCYGHWKNRACDIVGDVSYEELRAAAYEDAKKGLPLQAIIDRERNLYNSKCAEFDNLLRNPYVISSNYAETKNFAGANNTMPSMCVQNNAPAQSNAPPLFSSFSQMGASSTVGPNLRPTTSATPPNSIFGQPNVPQYNNQNAGGNRMKFGNSGSFTNQPSTLPSGTSPFPNSTNFQNGFMAPGSNPISSALVQTPFANSTQWSSSPDAPRVTTGTVHQESALDKQEDGADDSIWLKNEWAVGEIPMVAPPARFCT</sequence>
<dbReference type="OrthoDB" id="250836at2759"/>
<name>A0A5P1EVD9_ASPOF</name>
<feature type="compositionally biased region" description="Polar residues" evidence="7">
    <location>
        <begin position="338"/>
        <end position="358"/>
    </location>
</feature>
<dbReference type="PANTHER" id="PTHR46527">
    <property type="entry name" value="NUCLEOPORIN-LIKE PROTEIN 2"/>
    <property type="match status" value="1"/>
</dbReference>
<evidence type="ECO:0000259" key="8">
    <source>
        <dbReference type="PROSITE" id="PS50103"/>
    </source>
</evidence>
<protein>
    <recommendedName>
        <fullName evidence="8">C3H1-type domain-containing protein</fullName>
    </recommendedName>
</protein>